<evidence type="ECO:0000313" key="2">
    <source>
        <dbReference type="EMBL" id="NKE69340.1"/>
    </source>
</evidence>
<keyword evidence="3" id="KW-1185">Reference proteome</keyword>
<feature type="domain" description="Sporulation stage II protein D amidase enhancer LytB N-terminal" evidence="1">
    <location>
        <begin position="107"/>
        <end position="197"/>
    </location>
</feature>
<accession>A0A7X6I9G2</accession>
<evidence type="ECO:0000313" key="3">
    <source>
        <dbReference type="Proteomes" id="UP000534783"/>
    </source>
</evidence>
<dbReference type="PANTHER" id="PTHR30032">
    <property type="entry name" value="N-ACETYLMURAMOYL-L-ALANINE AMIDASE-RELATED"/>
    <property type="match status" value="1"/>
</dbReference>
<dbReference type="InterPro" id="IPR013486">
    <property type="entry name" value="SpoIID/LytB"/>
</dbReference>
<dbReference type="GO" id="GO:0030435">
    <property type="term" value="P:sporulation resulting in formation of a cellular spore"/>
    <property type="evidence" value="ECO:0007669"/>
    <property type="project" value="InterPro"/>
</dbReference>
<dbReference type="Proteomes" id="UP000534783">
    <property type="component" value="Unassembled WGS sequence"/>
</dbReference>
<dbReference type="EMBL" id="VTOW01000001">
    <property type="protein sequence ID" value="NKE69340.1"/>
    <property type="molecule type" value="Genomic_DNA"/>
</dbReference>
<dbReference type="Pfam" id="PF08486">
    <property type="entry name" value="SpoIID"/>
    <property type="match status" value="1"/>
</dbReference>
<dbReference type="GO" id="GO:0030288">
    <property type="term" value="C:outer membrane-bounded periplasmic space"/>
    <property type="evidence" value="ECO:0007669"/>
    <property type="project" value="TreeGrafter"/>
</dbReference>
<dbReference type="NCBIfam" id="TIGR02669">
    <property type="entry name" value="SpoIID_LytB"/>
    <property type="match status" value="1"/>
</dbReference>
<gene>
    <name evidence="2" type="ORF">MNODULE_01050</name>
</gene>
<dbReference type="InterPro" id="IPR051922">
    <property type="entry name" value="Bact_Sporulation_Assoc"/>
</dbReference>
<dbReference type="AlphaFoldDB" id="A0A7X6I9G2"/>
<dbReference type="InterPro" id="IPR013693">
    <property type="entry name" value="SpoIID/LytB_N"/>
</dbReference>
<dbReference type="PANTHER" id="PTHR30032:SF4">
    <property type="entry name" value="AMIDASE ENHANCER"/>
    <property type="match status" value="1"/>
</dbReference>
<comment type="caution">
    <text evidence="2">The sequence shown here is derived from an EMBL/GenBank/DDBJ whole genome shotgun (WGS) entry which is preliminary data.</text>
</comment>
<protein>
    <submittedName>
        <fullName evidence="2">SpoIID/LytB domain-containing protein</fullName>
    </submittedName>
</protein>
<name>A0A7X6I9G2_9BACT</name>
<reference evidence="2 3" key="1">
    <citation type="journal article" date="2020" name="Nature">
        <title>Bacterial chemolithoautotrophy via manganese oxidation.</title>
        <authorList>
            <person name="Yu H."/>
            <person name="Leadbetter J.R."/>
        </authorList>
    </citation>
    <scope>NUCLEOTIDE SEQUENCE [LARGE SCALE GENOMIC DNA]</scope>
    <source>
        <strain evidence="2 3">Mn-1</strain>
    </source>
</reference>
<proteinExistence type="predicted"/>
<dbReference type="RefSeq" id="WP_168057648.1">
    <property type="nucleotide sequence ID" value="NZ_VTOW01000001.1"/>
</dbReference>
<sequence length="371" mass="41104">MHSILIALFLFFLPTAAWAGETIRVALLENAAQVLVTSGEGFFVKTASGDLLSKHPITSADLRIQKGITLNRQETGEEALFFSPRRGGKIAINRQLYDGTIQIKKKNGGLLVINEIDIERYLQGVVPAEMPADWEMEALKVQAVISRTYALYQRENRKGKEYDLVNTILGQVYKGESVEDSRASLAIAQTKGQILSYDGGLALTFFHSTSAGPTEDAAERWNIAFPYLKGVSCPLDRDSPYHEWKRTITLDDLEAALGKLGHPVGAIATLTPLQWSRAGRLLTVRILYSGGELIVKAEDLRKALGYKILPSTRFTIESFGRKIQIRGMGYGHGVGLCQWGAKVMAESGLNFDEILLYYYPGVTLQPYEEIK</sequence>
<evidence type="ECO:0000259" key="1">
    <source>
        <dbReference type="Pfam" id="PF08486"/>
    </source>
</evidence>
<organism evidence="2 3">
    <name type="scientific">Candidatus Manganitrophus noduliformans</name>
    <dbReference type="NCBI Taxonomy" id="2606439"/>
    <lineage>
        <taxon>Bacteria</taxon>
        <taxon>Pseudomonadati</taxon>
        <taxon>Nitrospirota</taxon>
        <taxon>Nitrospiria</taxon>
        <taxon>Candidatus Troglogloeales</taxon>
        <taxon>Candidatus Manganitrophaceae</taxon>
        <taxon>Candidatus Manganitrophus</taxon>
    </lineage>
</organism>